<proteinExistence type="predicted"/>
<feature type="non-terminal residue" evidence="1">
    <location>
        <position position="1"/>
    </location>
</feature>
<accession>A0A9N9JET9</accession>
<organism evidence="1 2">
    <name type="scientific">Dentiscutata erythropus</name>
    <dbReference type="NCBI Taxonomy" id="1348616"/>
    <lineage>
        <taxon>Eukaryota</taxon>
        <taxon>Fungi</taxon>
        <taxon>Fungi incertae sedis</taxon>
        <taxon>Mucoromycota</taxon>
        <taxon>Glomeromycotina</taxon>
        <taxon>Glomeromycetes</taxon>
        <taxon>Diversisporales</taxon>
        <taxon>Gigasporaceae</taxon>
        <taxon>Dentiscutata</taxon>
    </lineage>
</organism>
<sequence length="57" mass="6316">SGKFLKDNLVFDIKRFGFFANKFFRVENDVARLATSEGVSNVASGVFGNTTIKQTII</sequence>
<name>A0A9N9JET9_9GLOM</name>
<gene>
    <name evidence="1" type="ORF">DERYTH_LOCUS19271</name>
</gene>
<dbReference type="EMBL" id="CAJVPY010020851">
    <property type="protein sequence ID" value="CAG8777273.1"/>
    <property type="molecule type" value="Genomic_DNA"/>
</dbReference>
<protein>
    <submittedName>
        <fullName evidence="1">9143_t:CDS:1</fullName>
    </submittedName>
</protein>
<comment type="caution">
    <text evidence="1">The sequence shown here is derived from an EMBL/GenBank/DDBJ whole genome shotgun (WGS) entry which is preliminary data.</text>
</comment>
<evidence type="ECO:0000313" key="1">
    <source>
        <dbReference type="EMBL" id="CAG8777273.1"/>
    </source>
</evidence>
<reference evidence="1" key="1">
    <citation type="submission" date="2021-06" db="EMBL/GenBank/DDBJ databases">
        <authorList>
            <person name="Kallberg Y."/>
            <person name="Tangrot J."/>
            <person name="Rosling A."/>
        </authorList>
    </citation>
    <scope>NUCLEOTIDE SEQUENCE</scope>
    <source>
        <strain evidence="1">MA453B</strain>
    </source>
</reference>
<keyword evidence="2" id="KW-1185">Reference proteome</keyword>
<dbReference type="AlphaFoldDB" id="A0A9N9JET9"/>
<evidence type="ECO:0000313" key="2">
    <source>
        <dbReference type="Proteomes" id="UP000789405"/>
    </source>
</evidence>
<dbReference type="Proteomes" id="UP000789405">
    <property type="component" value="Unassembled WGS sequence"/>
</dbReference>